<proteinExistence type="predicted"/>
<organism evidence="2 3">
    <name type="scientific">Phytophthora cactorum</name>
    <dbReference type="NCBI Taxonomy" id="29920"/>
    <lineage>
        <taxon>Eukaryota</taxon>
        <taxon>Sar</taxon>
        <taxon>Stramenopiles</taxon>
        <taxon>Oomycota</taxon>
        <taxon>Peronosporomycetes</taxon>
        <taxon>Peronosporales</taxon>
        <taxon>Peronosporaceae</taxon>
        <taxon>Phytophthora</taxon>
    </lineage>
</organism>
<reference evidence="2" key="1">
    <citation type="submission" date="2021-01" db="EMBL/GenBank/DDBJ databases">
        <title>Phytophthora aleatoria, a newly-described species from Pinus radiata is distinct from Phytophthora cactorum isolates based on comparative genomics.</title>
        <authorList>
            <person name="Mcdougal R."/>
            <person name="Panda P."/>
            <person name="Williams N."/>
            <person name="Studholme D.J."/>
        </authorList>
    </citation>
    <scope>NUCLEOTIDE SEQUENCE</scope>
    <source>
        <strain evidence="2">NZFS 3830</strain>
    </source>
</reference>
<accession>A0A8T1U7Z5</accession>
<sequence length="92" mass="10346">MALGGSRSSTAAQPSLTTRNWRLSIGSENTYTIHPYALLRSHRTRKTENEPKPSLCLGTEARSDRRSLQKCQDQRHAMVFAKLVLLIATILH</sequence>
<dbReference type="EMBL" id="JAENGZ010000653">
    <property type="protein sequence ID" value="KAG6955721.1"/>
    <property type="molecule type" value="Genomic_DNA"/>
</dbReference>
<feature type="region of interest" description="Disordered" evidence="1">
    <location>
        <begin position="42"/>
        <end position="64"/>
    </location>
</feature>
<gene>
    <name evidence="2" type="ORF">JG687_00011021</name>
</gene>
<evidence type="ECO:0000313" key="2">
    <source>
        <dbReference type="EMBL" id="KAG6955721.1"/>
    </source>
</evidence>
<dbReference type="Proteomes" id="UP000688947">
    <property type="component" value="Unassembled WGS sequence"/>
</dbReference>
<name>A0A8T1U7Z5_9STRA</name>
<protein>
    <submittedName>
        <fullName evidence="2">Uncharacterized protein</fullName>
    </submittedName>
</protein>
<dbReference type="AlphaFoldDB" id="A0A8T1U7Z5"/>
<evidence type="ECO:0000313" key="3">
    <source>
        <dbReference type="Proteomes" id="UP000688947"/>
    </source>
</evidence>
<evidence type="ECO:0000256" key="1">
    <source>
        <dbReference type="SAM" id="MobiDB-lite"/>
    </source>
</evidence>
<comment type="caution">
    <text evidence="2">The sequence shown here is derived from an EMBL/GenBank/DDBJ whole genome shotgun (WGS) entry which is preliminary data.</text>
</comment>